<keyword evidence="2" id="KW-1185">Reference proteome</keyword>
<reference evidence="1" key="1">
    <citation type="submission" date="2020-06" db="EMBL/GenBank/DDBJ databases">
        <authorList>
            <consortium name="Plant Systems Biology data submission"/>
        </authorList>
    </citation>
    <scope>NUCLEOTIDE SEQUENCE</scope>
    <source>
        <strain evidence="1">D6</strain>
    </source>
</reference>
<evidence type="ECO:0000313" key="1">
    <source>
        <dbReference type="EMBL" id="CAB9519132.1"/>
    </source>
</evidence>
<protein>
    <submittedName>
        <fullName evidence="1">Uncharacterized protein</fullName>
    </submittedName>
</protein>
<dbReference type="Proteomes" id="UP001153069">
    <property type="component" value="Unassembled WGS sequence"/>
</dbReference>
<name>A0A9N8HNG0_9STRA</name>
<comment type="caution">
    <text evidence="1">The sequence shown here is derived from an EMBL/GenBank/DDBJ whole genome shotgun (WGS) entry which is preliminary data.</text>
</comment>
<organism evidence="1 2">
    <name type="scientific">Seminavis robusta</name>
    <dbReference type="NCBI Taxonomy" id="568900"/>
    <lineage>
        <taxon>Eukaryota</taxon>
        <taxon>Sar</taxon>
        <taxon>Stramenopiles</taxon>
        <taxon>Ochrophyta</taxon>
        <taxon>Bacillariophyta</taxon>
        <taxon>Bacillariophyceae</taxon>
        <taxon>Bacillariophycidae</taxon>
        <taxon>Naviculales</taxon>
        <taxon>Naviculaceae</taxon>
        <taxon>Seminavis</taxon>
    </lineage>
</organism>
<dbReference type="EMBL" id="CAICTM010000989">
    <property type="protein sequence ID" value="CAB9519132.1"/>
    <property type="molecule type" value="Genomic_DNA"/>
</dbReference>
<accession>A0A9N8HNG0</accession>
<gene>
    <name evidence="1" type="ORF">SEMRO_991_G228710.1</name>
</gene>
<sequence length="96" mass="11427">MLMAVGAVIVVEVGLIAYTLCKQRRYIKSSERKEDLTQTVGEQAYVVFSDWYRLERMQEEEAYILEVLEQKKARYEYYKEHVPAVYEKLRLAGWVK</sequence>
<evidence type="ECO:0000313" key="2">
    <source>
        <dbReference type="Proteomes" id="UP001153069"/>
    </source>
</evidence>
<proteinExistence type="predicted"/>
<dbReference type="AlphaFoldDB" id="A0A9N8HNG0"/>